<dbReference type="Proteomes" id="UP000694251">
    <property type="component" value="Chromosome 12"/>
</dbReference>
<feature type="coiled-coil region" evidence="1">
    <location>
        <begin position="48"/>
        <end position="78"/>
    </location>
</feature>
<gene>
    <name evidence="2" type="ORF">ISN44_As12g038130</name>
</gene>
<comment type="caution">
    <text evidence="2">The sequence shown here is derived from an EMBL/GenBank/DDBJ whole genome shotgun (WGS) entry which is preliminary data.</text>
</comment>
<organism evidence="2 3">
    <name type="scientific">Arabidopsis suecica</name>
    <name type="common">Swedish thale-cress</name>
    <name type="synonym">Cardaminopsis suecica</name>
    <dbReference type="NCBI Taxonomy" id="45249"/>
    <lineage>
        <taxon>Eukaryota</taxon>
        <taxon>Viridiplantae</taxon>
        <taxon>Streptophyta</taxon>
        <taxon>Embryophyta</taxon>
        <taxon>Tracheophyta</taxon>
        <taxon>Spermatophyta</taxon>
        <taxon>Magnoliopsida</taxon>
        <taxon>eudicotyledons</taxon>
        <taxon>Gunneridae</taxon>
        <taxon>Pentapetalae</taxon>
        <taxon>rosids</taxon>
        <taxon>malvids</taxon>
        <taxon>Brassicales</taxon>
        <taxon>Brassicaceae</taxon>
        <taxon>Camelineae</taxon>
        <taxon>Arabidopsis</taxon>
    </lineage>
</organism>
<protein>
    <submittedName>
        <fullName evidence="2">Uncharacterized protein</fullName>
    </submittedName>
</protein>
<sequence length="116" mass="13299">MPPLALSSPVFRPDPLDFMPGSVQFPLAMVSALPSHSWAIGSFHDALVDQHRANARRHAELVEEMQRMEMGMRRLEADPVDWERFELACLHPMPMIEWCRTEQAIIRARRGNHGGR</sequence>
<dbReference type="InterPro" id="IPR021704">
    <property type="entry name" value="DUF3287"/>
</dbReference>
<evidence type="ECO:0000313" key="3">
    <source>
        <dbReference type="Proteomes" id="UP000694251"/>
    </source>
</evidence>
<dbReference type="AlphaFoldDB" id="A0A8T1YQV5"/>
<reference evidence="2 3" key="1">
    <citation type="submission" date="2020-12" db="EMBL/GenBank/DDBJ databases">
        <title>Concerted genomic and epigenomic changes stabilize Arabidopsis allopolyploids.</title>
        <authorList>
            <person name="Chen Z."/>
        </authorList>
    </citation>
    <scope>NUCLEOTIDE SEQUENCE [LARGE SCALE GENOMIC DNA]</scope>
    <source>
        <strain evidence="2">As9502</strain>
        <tissue evidence="2">Leaf</tissue>
    </source>
</reference>
<dbReference type="Pfam" id="PF11690">
    <property type="entry name" value="DUF3287"/>
    <property type="match status" value="1"/>
</dbReference>
<keyword evidence="1" id="KW-0175">Coiled coil</keyword>
<keyword evidence="3" id="KW-1185">Reference proteome</keyword>
<evidence type="ECO:0000256" key="1">
    <source>
        <dbReference type="SAM" id="Coils"/>
    </source>
</evidence>
<accession>A0A8T1YQV5</accession>
<proteinExistence type="predicted"/>
<evidence type="ECO:0000313" key="2">
    <source>
        <dbReference type="EMBL" id="KAG7548641.1"/>
    </source>
</evidence>
<name>A0A8T1YQV5_ARASU</name>
<dbReference type="EMBL" id="JAEFBJ010000012">
    <property type="protein sequence ID" value="KAG7548641.1"/>
    <property type="molecule type" value="Genomic_DNA"/>
</dbReference>